<comment type="caution">
    <text evidence="12">The sequence shown here is derived from an EMBL/GenBank/DDBJ whole genome shotgun (WGS) entry which is preliminary data.</text>
</comment>
<feature type="chain" id="PRO_5044831202" description="Peptidase M43 pregnancy-associated plasma-A domain-containing protein" evidence="10">
    <location>
        <begin position="24"/>
        <end position="548"/>
    </location>
</feature>
<evidence type="ECO:0000256" key="9">
    <source>
        <dbReference type="SAM" id="MobiDB-lite"/>
    </source>
</evidence>
<feature type="region of interest" description="Disordered" evidence="9">
    <location>
        <begin position="395"/>
        <end position="447"/>
    </location>
</feature>
<keyword evidence="8" id="KW-1015">Disulfide bond</keyword>
<dbReference type="PANTHER" id="PTHR47466:SF1">
    <property type="entry name" value="METALLOPROTEASE MEP1 (AFU_ORTHOLOGUE AFUA_1G07730)-RELATED"/>
    <property type="match status" value="1"/>
</dbReference>
<keyword evidence="2" id="KW-0645">Protease</keyword>
<keyword evidence="5" id="KW-0378">Hydrolase</keyword>
<gene>
    <name evidence="12" type="ORF">ACHAW5_007178</name>
</gene>
<keyword evidence="13" id="KW-1185">Reference proteome</keyword>
<evidence type="ECO:0000256" key="6">
    <source>
        <dbReference type="ARBA" id="ARBA00022833"/>
    </source>
</evidence>
<dbReference type="GO" id="GO:0006508">
    <property type="term" value="P:proteolysis"/>
    <property type="evidence" value="ECO:0007669"/>
    <property type="project" value="UniProtKB-KW"/>
</dbReference>
<dbReference type="Proteomes" id="UP001530315">
    <property type="component" value="Unassembled WGS sequence"/>
</dbReference>
<feature type="signal peptide" evidence="10">
    <location>
        <begin position="1"/>
        <end position="23"/>
    </location>
</feature>
<evidence type="ECO:0000256" key="7">
    <source>
        <dbReference type="ARBA" id="ARBA00023049"/>
    </source>
</evidence>
<dbReference type="AlphaFoldDB" id="A0ABD3P031"/>
<feature type="compositionally biased region" description="Low complexity" evidence="9">
    <location>
        <begin position="402"/>
        <end position="446"/>
    </location>
</feature>
<keyword evidence="4 10" id="KW-0732">Signal</keyword>
<proteinExistence type="inferred from homology"/>
<evidence type="ECO:0000256" key="3">
    <source>
        <dbReference type="ARBA" id="ARBA00022723"/>
    </source>
</evidence>
<name>A0ABD3P031_9STRA</name>
<sequence length="548" mass="61386">MLFLANFVAIFLILGSHAAVAHGDHWHHHGRGDHHDHNHGARDQIGYLRRLDNVGSHMNMPRHPDFVVGGKAYGSHDEFFQMGGKCRTQPRTPEEEDRANNDFKAWKEAKEKRLDKGFDAALGGRRLGVDWNTQTITVPVHFHVIHAGDAGGKYTYESDPSYIERSIKALNNGFRGVAGEFPPYPGRSYERYATTDADSNIRFCLAGTTTTDNADWYYADPWNATLTTMKEALHIGGSETMNVYVSSLGGAALGMATKPPNDSKRDGVVILNEVMPGGPLGTLSEGDTLTHEVGHWLGLMHTHDNPNGPCSGEGDYFMSFEASPSFGCDVTKDECQNDGGKNPIHDFMSYSDDDCMDQFTPGQNLRMQQAWETYRHKSGHSEAYSLAEDGVSCIYVPPPTSSPTTSEPTSSPTTLKPTTSSPTTLKPTTSTPTTSKPTTSKPTKLTGKIATHHYKNPYHVKAHHYKYHFHVNAHHYPYHVKAHHYKYPYHVKAHHYPYHVNAHHYKYPYHVKAHHYKYLYHVKAHHYKYHLPLLAKANSDLCPSVSTL</sequence>
<dbReference type="InterPro" id="IPR024079">
    <property type="entry name" value="MetalloPept_cat_dom_sf"/>
</dbReference>
<feature type="domain" description="Peptidase M43 pregnancy-associated plasma-A" evidence="11">
    <location>
        <begin position="284"/>
        <end position="370"/>
    </location>
</feature>
<evidence type="ECO:0000256" key="10">
    <source>
        <dbReference type="SAM" id="SignalP"/>
    </source>
</evidence>
<evidence type="ECO:0000256" key="4">
    <source>
        <dbReference type="ARBA" id="ARBA00022729"/>
    </source>
</evidence>
<evidence type="ECO:0000256" key="1">
    <source>
        <dbReference type="ARBA" id="ARBA00008721"/>
    </source>
</evidence>
<evidence type="ECO:0000313" key="12">
    <source>
        <dbReference type="EMBL" id="KAL3781324.1"/>
    </source>
</evidence>
<dbReference type="Gene3D" id="3.40.390.10">
    <property type="entry name" value="Collagenase (Catalytic Domain)"/>
    <property type="match status" value="1"/>
</dbReference>
<dbReference type="InterPro" id="IPR008754">
    <property type="entry name" value="Peptidase_M43"/>
</dbReference>
<dbReference type="Pfam" id="PF05572">
    <property type="entry name" value="Peptidase_M43"/>
    <property type="match status" value="1"/>
</dbReference>
<evidence type="ECO:0000313" key="13">
    <source>
        <dbReference type="Proteomes" id="UP001530315"/>
    </source>
</evidence>
<evidence type="ECO:0000256" key="5">
    <source>
        <dbReference type="ARBA" id="ARBA00022801"/>
    </source>
</evidence>
<keyword evidence="3" id="KW-0479">Metal-binding</keyword>
<evidence type="ECO:0000259" key="11">
    <source>
        <dbReference type="Pfam" id="PF05572"/>
    </source>
</evidence>
<evidence type="ECO:0000256" key="2">
    <source>
        <dbReference type="ARBA" id="ARBA00022670"/>
    </source>
</evidence>
<protein>
    <recommendedName>
        <fullName evidence="11">Peptidase M43 pregnancy-associated plasma-A domain-containing protein</fullName>
    </recommendedName>
</protein>
<keyword evidence="6" id="KW-0862">Zinc</keyword>
<organism evidence="12 13">
    <name type="scientific">Stephanodiscus triporus</name>
    <dbReference type="NCBI Taxonomy" id="2934178"/>
    <lineage>
        <taxon>Eukaryota</taxon>
        <taxon>Sar</taxon>
        <taxon>Stramenopiles</taxon>
        <taxon>Ochrophyta</taxon>
        <taxon>Bacillariophyta</taxon>
        <taxon>Coscinodiscophyceae</taxon>
        <taxon>Thalassiosirophycidae</taxon>
        <taxon>Stephanodiscales</taxon>
        <taxon>Stephanodiscaceae</taxon>
        <taxon>Stephanodiscus</taxon>
    </lineage>
</organism>
<dbReference type="SUPFAM" id="SSF55486">
    <property type="entry name" value="Metalloproteases ('zincins'), catalytic domain"/>
    <property type="match status" value="1"/>
</dbReference>
<accession>A0ABD3P031</accession>
<dbReference type="GO" id="GO:0008237">
    <property type="term" value="F:metallopeptidase activity"/>
    <property type="evidence" value="ECO:0007669"/>
    <property type="project" value="UniProtKB-KW"/>
</dbReference>
<keyword evidence="7" id="KW-0482">Metalloprotease</keyword>
<dbReference type="EMBL" id="JALLAZ020001072">
    <property type="protein sequence ID" value="KAL3781324.1"/>
    <property type="molecule type" value="Genomic_DNA"/>
</dbReference>
<dbReference type="CDD" id="cd04275">
    <property type="entry name" value="ZnMc_pappalysin_like"/>
    <property type="match status" value="1"/>
</dbReference>
<dbReference type="PANTHER" id="PTHR47466">
    <property type="match status" value="1"/>
</dbReference>
<comment type="similarity">
    <text evidence="1">Belongs to the peptidase M43B family.</text>
</comment>
<dbReference type="GO" id="GO:0046872">
    <property type="term" value="F:metal ion binding"/>
    <property type="evidence" value="ECO:0007669"/>
    <property type="project" value="UniProtKB-KW"/>
</dbReference>
<reference evidence="12 13" key="1">
    <citation type="submission" date="2024-10" db="EMBL/GenBank/DDBJ databases">
        <title>Updated reference genomes for cyclostephanoid diatoms.</title>
        <authorList>
            <person name="Roberts W.R."/>
            <person name="Alverson A.J."/>
        </authorList>
    </citation>
    <scope>NUCLEOTIDE SEQUENCE [LARGE SCALE GENOMIC DNA]</scope>
    <source>
        <strain evidence="12 13">AJA276-08</strain>
    </source>
</reference>
<evidence type="ECO:0000256" key="8">
    <source>
        <dbReference type="ARBA" id="ARBA00023157"/>
    </source>
</evidence>